<sequence>MDAQIPQPMAALPEVHKKTAPERQESHDNNPPEAYPEGEEDDDDADEDESTSGKGHDRNKKSRQRKVRKSLEKLTRLSIDKKRRSRQLKSLTAIAPSVSTSIVESTAKADPVAQTPKRQSLWASLFGNGKTESRPAIADSLVRNNGSTQSLGPLTTPSQDLQQPSSSSTISSPVSPHSEESLSDISANISGSEVASSEQSPIQSEVSQSDDSRADSATPVDDISAVNVVRHDRSRTLPGILPQWESGILWSLSRALTNKRTEAPPLDSDSSDDDSDYGSLATADVVPESESRASIGSRETVMEDSASTHEDSEFVDAESNDQEIEAVQRSPSLPAPAALSIRTQVPKERVVVAEAQVQIGDDLDDEDPFTDSRALSAASPSVTSSTSSRSHPSAVSGTPNSSPSPSLSPLSYLTGAAATGSTWSLQGSRQSLMKMIFKSRNDATSSPAAELATPVDVLPDWSQPKSDGSLGSSSPLMPIRADLFSDFESNGEISLSTEGQSKDMKRRSFILPGAFPGEERPSQDEPRMSESGYVQEHVPMYAASEGDSLAAVPQDDPSHYNAQDDRDCSDGEDDRVDSTSSSDDEDEEIISTHPSKASYDRASFLQGPPLPQFNPAASTSPSLHQRTRSQTFTSPVFSGVRKSGTNDSQGPLQIQVHSAAVVASRNAARLSPQPVLHSPSNPRVHSRRLAEPAEQPKLDKASPSALGIAKPQPSSGGPFADRMSIVSPVTSPLSAKSSAQLSVDTRVQESDSLMNIIPDAGSAIDYSRYKEEVSPETEQSMSGRGRLPSEKAPREDSSDTSYDESTASENGSGGSPLIVEVISSGLRSSAPERPTSPRTKATHMAMRQPGASQPSQSRTNNPPPIPPPRNARRPRSKLMSRSASRESMGDAFDSITITSIAPEIATTTRSVITPITTDSPSKEYIMEEMGSEQARNFNEEDYLYCQSDRMRHDGRTSGRVSQGSQGSRDQVYGQPYGEGNSAFDGGPDFPDYQQQQSHTNWYPNQQQQQQQGRGSGASNSSGDAHLVATLRDQIASLSSERDQFYQEA</sequence>
<feature type="compositionally biased region" description="Polar residues" evidence="1">
    <location>
        <begin position="183"/>
        <end position="209"/>
    </location>
</feature>
<feature type="compositionally biased region" description="Basic and acidic residues" evidence="1">
    <location>
        <begin position="517"/>
        <end position="528"/>
    </location>
</feature>
<reference evidence="2" key="1">
    <citation type="journal article" date="2020" name="Fungal Divers.">
        <title>Resolving the Mortierellaceae phylogeny through synthesis of multi-gene phylogenetics and phylogenomics.</title>
        <authorList>
            <person name="Vandepol N."/>
            <person name="Liber J."/>
            <person name="Desiro A."/>
            <person name="Na H."/>
            <person name="Kennedy M."/>
            <person name="Barry K."/>
            <person name="Grigoriev I.V."/>
            <person name="Miller A.N."/>
            <person name="O'Donnell K."/>
            <person name="Stajich J.E."/>
            <person name="Bonito G."/>
        </authorList>
    </citation>
    <scope>NUCLEOTIDE SEQUENCE</scope>
    <source>
        <strain evidence="2">NVP60</strain>
    </source>
</reference>
<comment type="caution">
    <text evidence="2">The sequence shown here is derived from an EMBL/GenBank/DDBJ whole genome shotgun (WGS) entry which is preliminary data.</text>
</comment>
<feature type="compositionally biased region" description="Low complexity" evidence="1">
    <location>
        <begin position="376"/>
        <end position="411"/>
    </location>
</feature>
<evidence type="ECO:0000313" key="3">
    <source>
        <dbReference type="Proteomes" id="UP000823405"/>
    </source>
</evidence>
<protein>
    <submittedName>
        <fullName evidence="2">Uncharacterized protein</fullName>
    </submittedName>
</protein>
<feature type="region of interest" description="Disordered" evidence="1">
    <location>
        <begin position="440"/>
        <end position="477"/>
    </location>
</feature>
<feature type="compositionally biased region" description="Low complexity" evidence="1">
    <location>
        <begin position="155"/>
        <end position="176"/>
    </location>
</feature>
<feature type="compositionally biased region" description="Acidic residues" evidence="1">
    <location>
        <begin position="36"/>
        <end position="50"/>
    </location>
</feature>
<dbReference type="AlphaFoldDB" id="A0A9P6R9R1"/>
<feature type="compositionally biased region" description="Polar residues" evidence="1">
    <location>
        <begin position="992"/>
        <end position="1004"/>
    </location>
</feature>
<feature type="compositionally biased region" description="Basic and acidic residues" evidence="1">
    <location>
        <begin position="69"/>
        <end position="80"/>
    </location>
</feature>
<feature type="compositionally biased region" description="Basic and acidic residues" evidence="1">
    <location>
        <begin position="787"/>
        <end position="797"/>
    </location>
</feature>
<keyword evidence="3" id="KW-1185">Reference proteome</keyword>
<accession>A0A9P6R9R1</accession>
<feature type="compositionally biased region" description="Basic and acidic residues" evidence="1">
    <location>
        <begin position="556"/>
        <end position="569"/>
    </location>
</feature>
<feature type="compositionally biased region" description="Polar residues" evidence="1">
    <location>
        <begin position="615"/>
        <end position="636"/>
    </location>
</feature>
<name>A0A9P6R9R1_9FUNG</name>
<dbReference type="OrthoDB" id="2420817at2759"/>
<proteinExistence type="predicted"/>
<evidence type="ECO:0000313" key="2">
    <source>
        <dbReference type="EMBL" id="KAG0314087.1"/>
    </source>
</evidence>
<feature type="compositionally biased region" description="Low complexity" evidence="1">
    <location>
        <begin position="906"/>
        <end position="917"/>
    </location>
</feature>
<feature type="compositionally biased region" description="Low complexity" evidence="1">
    <location>
        <begin position="799"/>
        <end position="809"/>
    </location>
</feature>
<feature type="compositionally biased region" description="Polar residues" evidence="1">
    <location>
        <begin position="727"/>
        <end position="753"/>
    </location>
</feature>
<feature type="compositionally biased region" description="Basic residues" evidence="1">
    <location>
        <begin position="57"/>
        <end position="68"/>
    </location>
</feature>
<dbReference type="Proteomes" id="UP000823405">
    <property type="component" value="Unassembled WGS sequence"/>
</dbReference>
<feature type="region of interest" description="Disordered" evidence="1">
    <location>
        <begin position="1"/>
        <end position="223"/>
    </location>
</feature>
<feature type="compositionally biased region" description="Polar residues" evidence="1">
    <location>
        <begin position="643"/>
        <end position="656"/>
    </location>
</feature>
<organism evidence="2 3">
    <name type="scientific">Linnemannia gamsii</name>
    <dbReference type="NCBI Taxonomy" id="64522"/>
    <lineage>
        <taxon>Eukaryota</taxon>
        <taxon>Fungi</taxon>
        <taxon>Fungi incertae sedis</taxon>
        <taxon>Mucoromycota</taxon>
        <taxon>Mortierellomycotina</taxon>
        <taxon>Mortierellomycetes</taxon>
        <taxon>Mortierellales</taxon>
        <taxon>Mortierellaceae</taxon>
        <taxon>Linnemannia</taxon>
    </lineage>
</organism>
<feature type="compositionally biased region" description="Basic and acidic residues" evidence="1">
    <location>
        <begin position="688"/>
        <end position="700"/>
    </location>
</feature>
<feature type="compositionally biased region" description="Polar residues" evidence="1">
    <location>
        <begin position="142"/>
        <end position="153"/>
    </location>
</feature>
<feature type="compositionally biased region" description="Low complexity" evidence="1">
    <location>
        <begin position="658"/>
        <end position="669"/>
    </location>
</feature>
<feature type="compositionally biased region" description="Low complexity" evidence="1">
    <location>
        <begin position="957"/>
        <end position="970"/>
    </location>
</feature>
<feature type="compositionally biased region" description="Polar residues" evidence="1">
    <location>
        <begin position="463"/>
        <end position="475"/>
    </location>
</feature>
<dbReference type="EMBL" id="JAAAIN010000469">
    <property type="protein sequence ID" value="KAG0314087.1"/>
    <property type="molecule type" value="Genomic_DNA"/>
</dbReference>
<evidence type="ECO:0000256" key="1">
    <source>
        <dbReference type="SAM" id="MobiDB-lite"/>
    </source>
</evidence>
<feature type="region of interest" description="Disordered" evidence="1">
    <location>
        <begin position="261"/>
        <end position="412"/>
    </location>
</feature>
<gene>
    <name evidence="2" type="ORF">BGZ97_009631</name>
</gene>
<feature type="region of interest" description="Disordered" evidence="1">
    <location>
        <begin position="492"/>
        <end position="1027"/>
    </location>
</feature>
<feature type="compositionally biased region" description="Acidic residues" evidence="1">
    <location>
        <begin position="313"/>
        <end position="324"/>
    </location>
</feature>
<feature type="non-terminal residue" evidence="2">
    <location>
        <position position="1"/>
    </location>
</feature>
<feature type="compositionally biased region" description="Basic and acidic residues" evidence="1">
    <location>
        <begin position="14"/>
        <end position="30"/>
    </location>
</feature>